<evidence type="ECO:0000256" key="3">
    <source>
        <dbReference type="ARBA" id="ARBA00024042"/>
    </source>
</evidence>
<dbReference type="InterPro" id="IPR000262">
    <property type="entry name" value="FMN-dep_DH"/>
</dbReference>
<dbReference type="OrthoDB" id="10419224at2759"/>
<accession>A0A2G8KVX3</accession>
<dbReference type="GO" id="GO:0001561">
    <property type="term" value="P:fatty acid alpha-oxidation"/>
    <property type="evidence" value="ECO:0007669"/>
    <property type="project" value="TreeGrafter"/>
</dbReference>
<feature type="binding site" evidence="5">
    <location>
        <position position="137"/>
    </location>
    <ligand>
        <name>glyoxylate</name>
        <dbReference type="ChEBI" id="CHEBI:36655"/>
    </ligand>
</feature>
<dbReference type="GO" id="GO:0010181">
    <property type="term" value="F:FMN binding"/>
    <property type="evidence" value="ECO:0007669"/>
    <property type="project" value="InterPro"/>
</dbReference>
<comment type="cofactor">
    <cofactor evidence="1">
        <name>FMN</name>
        <dbReference type="ChEBI" id="CHEBI:58210"/>
    </cofactor>
</comment>
<dbReference type="EMBL" id="MRZV01000341">
    <property type="protein sequence ID" value="PIK52157.1"/>
    <property type="molecule type" value="Genomic_DNA"/>
</dbReference>
<evidence type="ECO:0000256" key="2">
    <source>
        <dbReference type="ARBA" id="ARBA00023002"/>
    </source>
</evidence>
<feature type="active site" description="Proton acceptor" evidence="4">
    <location>
        <position position="273"/>
    </location>
</feature>
<feature type="binding site" evidence="5">
    <location>
        <begin position="305"/>
        <end position="309"/>
    </location>
    <ligand>
        <name>FMN</name>
        <dbReference type="ChEBI" id="CHEBI:58210"/>
    </ligand>
</feature>
<evidence type="ECO:0000313" key="8">
    <source>
        <dbReference type="Proteomes" id="UP000230750"/>
    </source>
</evidence>
<dbReference type="InterPro" id="IPR037396">
    <property type="entry name" value="FMN_HAD"/>
</dbReference>
<reference evidence="7 8" key="1">
    <citation type="journal article" date="2017" name="PLoS Biol.">
        <title>The sea cucumber genome provides insights into morphological evolution and visceral regeneration.</title>
        <authorList>
            <person name="Zhang X."/>
            <person name="Sun L."/>
            <person name="Yuan J."/>
            <person name="Sun Y."/>
            <person name="Gao Y."/>
            <person name="Zhang L."/>
            <person name="Li S."/>
            <person name="Dai H."/>
            <person name="Hamel J.F."/>
            <person name="Liu C."/>
            <person name="Yu Y."/>
            <person name="Liu S."/>
            <person name="Lin W."/>
            <person name="Guo K."/>
            <person name="Jin S."/>
            <person name="Xu P."/>
            <person name="Storey K.B."/>
            <person name="Huan P."/>
            <person name="Zhang T."/>
            <person name="Zhou Y."/>
            <person name="Zhang J."/>
            <person name="Lin C."/>
            <person name="Li X."/>
            <person name="Xing L."/>
            <person name="Huo D."/>
            <person name="Sun M."/>
            <person name="Wang L."/>
            <person name="Mercier A."/>
            <person name="Li F."/>
            <person name="Yang H."/>
            <person name="Xiang J."/>
        </authorList>
    </citation>
    <scope>NUCLEOTIDE SEQUENCE [LARGE SCALE GENOMIC DNA]</scope>
    <source>
        <strain evidence="7">Shaxun</strain>
        <tissue evidence="7">Muscle</tissue>
    </source>
</reference>
<dbReference type="Proteomes" id="UP000230750">
    <property type="component" value="Unassembled WGS sequence"/>
</dbReference>
<keyword evidence="8" id="KW-1185">Reference proteome</keyword>
<dbReference type="InterPro" id="IPR013785">
    <property type="entry name" value="Aldolase_TIM"/>
</dbReference>
<feature type="binding site" evidence="5">
    <location>
        <position position="249"/>
    </location>
    <ligand>
        <name>FMN</name>
        <dbReference type="ChEBI" id="CHEBI:58210"/>
    </ligand>
</feature>
<dbReference type="GO" id="GO:0005782">
    <property type="term" value="C:peroxisomal matrix"/>
    <property type="evidence" value="ECO:0007669"/>
    <property type="project" value="TreeGrafter"/>
</dbReference>
<dbReference type="PIRSF" id="PIRSF000138">
    <property type="entry name" value="Al-hdrx_acd_dh"/>
    <property type="match status" value="1"/>
</dbReference>
<proteinExistence type="inferred from homology"/>
<sequence>MAEEIVKTLNDFEMVAKRKICHENRWLWNYISAGDEKTRSEMRAAFQKYWLQPNVLTARVAVPSTWTTVLGQPIRMPICISPTSAPTLIDSPDGDALVAKVVAERGTLMVYSSVSKMNIEKFGSKLPPNGIYWAQTYLFRDKRNTLHLVRHAEKYGFKALVVTVDSPIDFGSNSVSVDDVPDYLPEHVTEDGSPNLAFLDGKPREKRPYGETELWTPFSGPGYKEIFCVSTWEDLAWLKTQTKLPIVLKGILTAKAAKLAVKAGVDGILVSSHGGRQLVGAPPPLAALPDVIEAVKGTNIEVYLDGEVRSGSDIFKAIALGARAVFIARPILWGLAVNQHQLMKLKPSRSGD</sequence>
<evidence type="ECO:0000256" key="1">
    <source>
        <dbReference type="ARBA" id="ARBA00001917"/>
    </source>
</evidence>
<feature type="domain" description="FMN hydroxy acid dehydrogenase" evidence="6">
    <location>
        <begin position="1"/>
        <end position="352"/>
    </location>
</feature>
<dbReference type="CDD" id="cd02809">
    <property type="entry name" value="alpha_hydroxyacid_oxid_FMN"/>
    <property type="match status" value="1"/>
</dbReference>
<keyword evidence="5" id="KW-0285">Flavoprotein</keyword>
<keyword evidence="2" id="KW-0560">Oxidoreductase</keyword>
<gene>
    <name evidence="7" type="ORF">BSL78_10936</name>
</gene>
<dbReference type="PROSITE" id="PS51349">
    <property type="entry name" value="FMN_HYDROXY_ACID_DH_2"/>
    <property type="match status" value="1"/>
</dbReference>
<evidence type="ECO:0000259" key="6">
    <source>
        <dbReference type="PROSITE" id="PS51349"/>
    </source>
</evidence>
<protein>
    <submittedName>
        <fullName evidence="7">Putative hydroxyacid oxidase 1 isoform X1</fullName>
    </submittedName>
</protein>
<evidence type="ECO:0000256" key="4">
    <source>
        <dbReference type="PIRSR" id="PIRSR000138-1"/>
    </source>
</evidence>
<evidence type="ECO:0000313" key="7">
    <source>
        <dbReference type="EMBL" id="PIK52157.1"/>
    </source>
</evidence>
<dbReference type="Gene3D" id="3.20.20.70">
    <property type="entry name" value="Aldolase class I"/>
    <property type="match status" value="1"/>
</dbReference>
<feature type="binding site" evidence="5">
    <location>
        <position position="271"/>
    </location>
    <ligand>
        <name>FMN</name>
        <dbReference type="ChEBI" id="CHEBI:58210"/>
    </ligand>
</feature>
<comment type="caution">
    <text evidence="7">The sequence shown here is derived from an EMBL/GenBank/DDBJ whole genome shotgun (WGS) entry which is preliminary data.</text>
</comment>
<dbReference type="AlphaFoldDB" id="A0A2G8KVX3"/>
<evidence type="ECO:0000256" key="5">
    <source>
        <dbReference type="PIRSR" id="PIRSR000138-2"/>
    </source>
</evidence>
<feature type="binding site" evidence="5">
    <location>
        <position position="276"/>
    </location>
    <ligand>
        <name>glyoxylate</name>
        <dbReference type="ChEBI" id="CHEBI:36655"/>
    </ligand>
</feature>
<dbReference type="STRING" id="307972.A0A2G8KVX3"/>
<comment type="similarity">
    <text evidence="3">Belongs to the FMN-dependent alpha-hydroxy acid dehydrogenase family.</text>
</comment>
<dbReference type="GO" id="GO:0003973">
    <property type="term" value="F:(S)-2-hydroxy-acid oxidase activity"/>
    <property type="evidence" value="ECO:0007669"/>
    <property type="project" value="TreeGrafter"/>
</dbReference>
<feature type="binding site" evidence="5">
    <location>
        <position position="163"/>
    </location>
    <ligand>
        <name>FMN</name>
        <dbReference type="ChEBI" id="CHEBI:58210"/>
    </ligand>
</feature>
<organism evidence="7 8">
    <name type="scientific">Stichopus japonicus</name>
    <name type="common">Sea cucumber</name>
    <dbReference type="NCBI Taxonomy" id="307972"/>
    <lineage>
        <taxon>Eukaryota</taxon>
        <taxon>Metazoa</taxon>
        <taxon>Echinodermata</taxon>
        <taxon>Eleutherozoa</taxon>
        <taxon>Echinozoa</taxon>
        <taxon>Holothuroidea</taxon>
        <taxon>Aspidochirotacea</taxon>
        <taxon>Aspidochirotida</taxon>
        <taxon>Stichopodidae</taxon>
        <taxon>Apostichopus</taxon>
    </lineage>
</organism>
<dbReference type="PANTHER" id="PTHR10578">
    <property type="entry name" value="S -2-HYDROXY-ACID OXIDASE-RELATED"/>
    <property type="match status" value="1"/>
</dbReference>
<dbReference type="Pfam" id="PF01070">
    <property type="entry name" value="FMN_dh"/>
    <property type="match status" value="1"/>
</dbReference>
<keyword evidence="5" id="KW-0288">FMN</keyword>
<feature type="binding site" evidence="5">
    <location>
        <position position="135"/>
    </location>
    <ligand>
        <name>FMN</name>
        <dbReference type="ChEBI" id="CHEBI:58210"/>
    </ligand>
</feature>
<dbReference type="PANTHER" id="PTHR10578:SF149">
    <property type="entry name" value="2-HYDROXYACID OXIDASE 2"/>
    <property type="match status" value="1"/>
</dbReference>
<feature type="binding site" evidence="5">
    <location>
        <position position="112"/>
    </location>
    <ligand>
        <name>FMN</name>
        <dbReference type="ChEBI" id="CHEBI:58210"/>
    </ligand>
</feature>
<name>A0A2G8KVX3_STIJA</name>
<dbReference type="SUPFAM" id="SSF51395">
    <property type="entry name" value="FMN-linked oxidoreductases"/>
    <property type="match status" value="1"/>
</dbReference>
<dbReference type="InterPro" id="IPR012133">
    <property type="entry name" value="Alpha-hydoxy_acid_DH_FMN"/>
</dbReference>
<feature type="binding site" evidence="5">
    <location>
        <position position="273"/>
    </location>
    <ligand>
        <name>glyoxylate</name>
        <dbReference type="ChEBI" id="CHEBI:36655"/>
    </ligand>
</feature>